<dbReference type="Pfam" id="PF12937">
    <property type="entry name" value="F-box-like"/>
    <property type="match status" value="1"/>
</dbReference>
<dbReference type="PANTHER" id="PTHR46007">
    <property type="entry name" value="MEDIATOR OF RNA POLYMERASE II TRANSCRIPTION SUBUNIT 12"/>
    <property type="match status" value="1"/>
</dbReference>
<protein>
    <recommendedName>
        <fullName evidence="2">F-box domain-containing protein</fullName>
    </recommendedName>
</protein>
<dbReference type="GO" id="GO:0003713">
    <property type="term" value="F:transcription coactivator activity"/>
    <property type="evidence" value="ECO:0007669"/>
    <property type="project" value="TreeGrafter"/>
</dbReference>
<organism evidence="3 4">
    <name type="scientific">Tetradesmus obliquus</name>
    <name type="common">Green alga</name>
    <name type="synonym">Acutodesmus obliquus</name>
    <dbReference type="NCBI Taxonomy" id="3088"/>
    <lineage>
        <taxon>Eukaryota</taxon>
        <taxon>Viridiplantae</taxon>
        <taxon>Chlorophyta</taxon>
        <taxon>core chlorophytes</taxon>
        <taxon>Chlorophyceae</taxon>
        <taxon>CS clade</taxon>
        <taxon>Sphaeropleales</taxon>
        <taxon>Scenedesmaceae</taxon>
        <taxon>Tetradesmus</taxon>
    </lineage>
</organism>
<accession>A0A383WKU8</accession>
<name>A0A383WKU8_TETOB</name>
<feature type="domain" description="F-box" evidence="2">
    <location>
        <begin position="10"/>
        <end position="45"/>
    </location>
</feature>
<evidence type="ECO:0000313" key="4">
    <source>
        <dbReference type="Proteomes" id="UP000256970"/>
    </source>
</evidence>
<dbReference type="GO" id="GO:0016592">
    <property type="term" value="C:mediator complex"/>
    <property type="evidence" value="ECO:0007669"/>
    <property type="project" value="TreeGrafter"/>
</dbReference>
<feature type="compositionally biased region" description="Polar residues" evidence="1">
    <location>
        <begin position="566"/>
        <end position="581"/>
    </location>
</feature>
<dbReference type="STRING" id="3088.A0A383WKU8"/>
<dbReference type="PANTHER" id="PTHR46007:SF12">
    <property type="entry name" value="C2H2-TYPE DOMAIN-CONTAINING PROTEIN-RELATED"/>
    <property type="match status" value="1"/>
</dbReference>
<feature type="region of interest" description="Disordered" evidence="1">
    <location>
        <begin position="566"/>
        <end position="645"/>
    </location>
</feature>
<dbReference type="InterPro" id="IPR051647">
    <property type="entry name" value="Mediator_comp_sub12"/>
</dbReference>
<reference evidence="3 4" key="1">
    <citation type="submission" date="2016-10" db="EMBL/GenBank/DDBJ databases">
        <authorList>
            <person name="Cai Z."/>
        </authorList>
    </citation>
    <scope>NUCLEOTIDE SEQUENCE [LARGE SCALE GENOMIC DNA]</scope>
</reference>
<dbReference type="Gene3D" id="1.20.1280.50">
    <property type="match status" value="1"/>
</dbReference>
<dbReference type="SUPFAM" id="SSF81383">
    <property type="entry name" value="F-box domain"/>
    <property type="match status" value="1"/>
</dbReference>
<gene>
    <name evidence="3" type="ORF">BQ4739_LOCUS18181</name>
</gene>
<keyword evidence="4" id="KW-1185">Reference proteome</keyword>
<feature type="compositionally biased region" description="Low complexity" evidence="1">
    <location>
        <begin position="393"/>
        <end position="412"/>
    </location>
</feature>
<evidence type="ECO:0000313" key="3">
    <source>
        <dbReference type="EMBL" id="SZX77842.1"/>
    </source>
</evidence>
<sequence length="829" mass="84877">MDHTLDAAALHAILSHLEPRSLCSCSLASSTLATVVNANSLWQPLLQQDFGLYIQAAGSRGVDLQSTYKQLASSKAAHALRFAAVYTDGGCDGMPDDLTYWADHAFQPNCYSPHCSDGKSDISIVALLQPNGCELDVQLAQHRQYLVARCAPAAALLFGPPGGGGGAGGAAAGLQLQSVPQAAASLAGWSSVGLERLFMDLYQDLVLHQQGSTWGRLLLRDVPANQVPQELLKLDAAAQRIEARQGHGLYSSVQQVPQDAVVAAARAAQAALAAAGPGSSLFDTTQQQWRQQQEVQQGVLAPVAAAVPAVSAAAGKCSEAAAAAVAADGLGPKQAARHMYDSKQLEWFGQQDSSRTTALVHEVAVSRVGHFTCPLAAGALLLGQHPAAAAAAAAPGSSSSSSSSADGSSSSPQLQQVLALKHDPAAAALDGANTLDQVLSAVAAGLLPPVLQQGEGTGVQWVEFAPLDAAQREARAQRGWYMRPVVWFRFSTPQQAPSAGMPDGAAAATDPQQQQQQHDVIDVESDSADGPAADVDAAAIDVDSDTEAAAAAAADADAGPVVLEASSQEAQPGYATASSGSMEELSDEGEETSPALQQQHASSAAAAGAEEDEEAEMLSAPDSAAVSSSADGGFEDVNMEVEGDGGDSAAAAAAAVSAAAHAAAAATATGGAAAEQDAAMSDDAEDQQQQQQQQQQDQQAAMPVDTTAAAAGLPHPQQQQQQGQRSSSLSCSAGWRSSDVPAVTTCGPPSGLTELVPDDASVPPHLLLRMPLRGVHSGNVAMLKLLSSEDKMHEYDDPAEEPNIDVQCVLLRGVAVQLQQGLQGAVTLL</sequence>
<dbReference type="EMBL" id="FNXT01001296">
    <property type="protein sequence ID" value="SZX77842.1"/>
    <property type="molecule type" value="Genomic_DNA"/>
</dbReference>
<dbReference type="AlphaFoldDB" id="A0A383WKU8"/>
<dbReference type="InterPro" id="IPR036047">
    <property type="entry name" value="F-box-like_dom_sf"/>
</dbReference>
<dbReference type="InterPro" id="IPR001810">
    <property type="entry name" value="F-box_dom"/>
</dbReference>
<feature type="compositionally biased region" description="Acidic residues" evidence="1">
    <location>
        <begin position="633"/>
        <end position="645"/>
    </location>
</feature>
<dbReference type="Proteomes" id="UP000256970">
    <property type="component" value="Unassembled WGS sequence"/>
</dbReference>
<feature type="region of interest" description="Disordered" evidence="1">
    <location>
        <begin position="494"/>
        <end position="531"/>
    </location>
</feature>
<proteinExistence type="predicted"/>
<evidence type="ECO:0000259" key="2">
    <source>
        <dbReference type="Pfam" id="PF12937"/>
    </source>
</evidence>
<feature type="compositionally biased region" description="Low complexity" evidence="1">
    <location>
        <begin position="617"/>
        <end position="631"/>
    </location>
</feature>
<feature type="compositionally biased region" description="Low complexity" evidence="1">
    <location>
        <begin position="687"/>
        <end position="732"/>
    </location>
</feature>
<dbReference type="GO" id="GO:0045944">
    <property type="term" value="P:positive regulation of transcription by RNA polymerase II"/>
    <property type="evidence" value="ECO:0007669"/>
    <property type="project" value="TreeGrafter"/>
</dbReference>
<feature type="region of interest" description="Disordered" evidence="1">
    <location>
        <begin position="393"/>
        <end position="415"/>
    </location>
</feature>
<evidence type="ECO:0000256" key="1">
    <source>
        <dbReference type="SAM" id="MobiDB-lite"/>
    </source>
</evidence>
<feature type="region of interest" description="Disordered" evidence="1">
    <location>
        <begin position="674"/>
        <end position="746"/>
    </location>
</feature>